<accession>A0A6A6VMA3</accession>
<dbReference type="AlphaFoldDB" id="A0A6A6VMA3"/>
<dbReference type="EMBL" id="MU006563">
    <property type="protein sequence ID" value="KAF2750680.1"/>
    <property type="molecule type" value="Genomic_DNA"/>
</dbReference>
<protein>
    <submittedName>
        <fullName evidence="1">Uncharacterized protein</fullName>
    </submittedName>
</protein>
<sequence>MPCARGCTVAPLSSRPRHSTVDTTAAAIWSYCCLLGVSHSYNQPYHDTSKTSDYPLITEQSTTSTRLEIQWLRELEHSIYKPSASRLHIPHARQGLLVSAP</sequence>
<evidence type="ECO:0000313" key="2">
    <source>
        <dbReference type="Proteomes" id="UP000799440"/>
    </source>
</evidence>
<name>A0A6A6VMA3_9PLEO</name>
<gene>
    <name evidence="1" type="ORF">M011DRAFT_180107</name>
</gene>
<organism evidence="1 2">
    <name type="scientific">Sporormia fimetaria CBS 119925</name>
    <dbReference type="NCBI Taxonomy" id="1340428"/>
    <lineage>
        <taxon>Eukaryota</taxon>
        <taxon>Fungi</taxon>
        <taxon>Dikarya</taxon>
        <taxon>Ascomycota</taxon>
        <taxon>Pezizomycotina</taxon>
        <taxon>Dothideomycetes</taxon>
        <taxon>Pleosporomycetidae</taxon>
        <taxon>Pleosporales</taxon>
        <taxon>Sporormiaceae</taxon>
        <taxon>Sporormia</taxon>
    </lineage>
</organism>
<evidence type="ECO:0000313" key="1">
    <source>
        <dbReference type="EMBL" id="KAF2750680.1"/>
    </source>
</evidence>
<dbReference type="Proteomes" id="UP000799440">
    <property type="component" value="Unassembled WGS sequence"/>
</dbReference>
<proteinExistence type="predicted"/>
<keyword evidence="2" id="KW-1185">Reference proteome</keyword>
<reference evidence="1" key="1">
    <citation type="journal article" date="2020" name="Stud. Mycol.">
        <title>101 Dothideomycetes genomes: a test case for predicting lifestyles and emergence of pathogens.</title>
        <authorList>
            <person name="Haridas S."/>
            <person name="Albert R."/>
            <person name="Binder M."/>
            <person name="Bloem J."/>
            <person name="Labutti K."/>
            <person name="Salamov A."/>
            <person name="Andreopoulos B."/>
            <person name="Baker S."/>
            <person name="Barry K."/>
            <person name="Bills G."/>
            <person name="Bluhm B."/>
            <person name="Cannon C."/>
            <person name="Castanera R."/>
            <person name="Culley D."/>
            <person name="Daum C."/>
            <person name="Ezra D."/>
            <person name="Gonzalez J."/>
            <person name="Henrissat B."/>
            <person name="Kuo A."/>
            <person name="Liang C."/>
            <person name="Lipzen A."/>
            <person name="Lutzoni F."/>
            <person name="Magnuson J."/>
            <person name="Mondo S."/>
            <person name="Nolan M."/>
            <person name="Ohm R."/>
            <person name="Pangilinan J."/>
            <person name="Park H.-J."/>
            <person name="Ramirez L."/>
            <person name="Alfaro M."/>
            <person name="Sun H."/>
            <person name="Tritt A."/>
            <person name="Yoshinaga Y."/>
            <person name="Zwiers L.-H."/>
            <person name="Turgeon B."/>
            <person name="Goodwin S."/>
            <person name="Spatafora J."/>
            <person name="Crous P."/>
            <person name="Grigoriev I."/>
        </authorList>
    </citation>
    <scope>NUCLEOTIDE SEQUENCE</scope>
    <source>
        <strain evidence="1">CBS 119925</strain>
    </source>
</reference>